<dbReference type="PROSITE" id="PS51257">
    <property type="entry name" value="PROKAR_LIPOPROTEIN"/>
    <property type="match status" value="1"/>
</dbReference>
<dbReference type="EMBL" id="CP051006">
    <property type="protein sequence ID" value="QNT97983.1"/>
    <property type="molecule type" value="Genomic_DNA"/>
</dbReference>
<keyword evidence="3" id="KW-0547">Nucleotide-binding</keyword>
<dbReference type="InterPro" id="IPR050267">
    <property type="entry name" value="Anti-sigma-factor_SerPK"/>
</dbReference>
<dbReference type="Pfam" id="PF13581">
    <property type="entry name" value="HATPase_c_2"/>
    <property type="match status" value="1"/>
</dbReference>
<dbReference type="GO" id="GO:0004674">
    <property type="term" value="F:protein serine/threonine kinase activity"/>
    <property type="evidence" value="ECO:0007669"/>
    <property type="project" value="UniProtKB-KW"/>
</dbReference>
<dbReference type="Proteomes" id="UP000516422">
    <property type="component" value="Chromosome"/>
</dbReference>
<dbReference type="PANTHER" id="PTHR35526:SF3">
    <property type="entry name" value="ANTI-SIGMA-F FACTOR RSBW"/>
    <property type="match status" value="1"/>
</dbReference>
<protein>
    <submittedName>
        <fullName evidence="3">ATP-binding protein</fullName>
    </submittedName>
</protein>
<proteinExistence type="predicted"/>
<keyword evidence="1" id="KW-0723">Serine/threonine-protein kinase</keyword>
<name>A0A7H1QCF3_9ACTN</name>
<feature type="domain" description="Histidine kinase/HSP90-like ATPase" evidence="2">
    <location>
        <begin position="34"/>
        <end position="141"/>
    </location>
</feature>
<evidence type="ECO:0000256" key="1">
    <source>
        <dbReference type="ARBA" id="ARBA00022527"/>
    </source>
</evidence>
<organism evidence="3 4">
    <name type="scientific">Streptomyces griseofuscus</name>
    <dbReference type="NCBI Taxonomy" id="146922"/>
    <lineage>
        <taxon>Bacteria</taxon>
        <taxon>Bacillati</taxon>
        <taxon>Actinomycetota</taxon>
        <taxon>Actinomycetes</taxon>
        <taxon>Kitasatosporales</taxon>
        <taxon>Streptomycetaceae</taxon>
        <taxon>Streptomyces</taxon>
    </lineage>
</organism>
<keyword evidence="1" id="KW-0808">Transferase</keyword>
<sequence>MAGRINDTRGDRCDGPDDEASFALSGAGSCIAEARHRTAAFLTRTEGRHPSRVPGRVVSLAELVVSELVTNACKYAPGPIQLRLRVAGDALEVEVWDSDPVLPTASDADPERVGRHGLEVVKAVAHLTVLRETVGKRVTARILLSPA</sequence>
<evidence type="ECO:0000313" key="3">
    <source>
        <dbReference type="EMBL" id="QNT97983.1"/>
    </source>
</evidence>
<evidence type="ECO:0000259" key="2">
    <source>
        <dbReference type="Pfam" id="PF13581"/>
    </source>
</evidence>
<accession>A0A7H1QCF3</accession>
<dbReference type="CDD" id="cd16936">
    <property type="entry name" value="HATPase_RsbW-like"/>
    <property type="match status" value="1"/>
</dbReference>
<evidence type="ECO:0000313" key="4">
    <source>
        <dbReference type="Proteomes" id="UP000516422"/>
    </source>
</evidence>
<dbReference type="GeneID" id="91467245"/>
<gene>
    <name evidence="3" type="ORF">HEP81_07752</name>
</gene>
<dbReference type="Gene3D" id="3.30.565.10">
    <property type="entry name" value="Histidine kinase-like ATPase, C-terminal domain"/>
    <property type="match status" value="1"/>
</dbReference>
<dbReference type="InterPro" id="IPR003594">
    <property type="entry name" value="HATPase_dom"/>
</dbReference>
<dbReference type="RefSeq" id="WP_051850578.1">
    <property type="nucleotide sequence ID" value="NZ_CP051006.1"/>
</dbReference>
<dbReference type="GO" id="GO:0005524">
    <property type="term" value="F:ATP binding"/>
    <property type="evidence" value="ECO:0007669"/>
    <property type="project" value="UniProtKB-KW"/>
</dbReference>
<dbReference type="InterPro" id="IPR036890">
    <property type="entry name" value="HATPase_C_sf"/>
</dbReference>
<reference evidence="3 4" key="1">
    <citation type="submission" date="2020-04" db="EMBL/GenBank/DDBJ databases">
        <title>Characterization and engineering of Streptomyces griseofuscus DSM40191 as a potential heterologous host for expression of BGCs.</title>
        <authorList>
            <person name="Gren T."/>
            <person name="Whitford C.M."/>
            <person name="Mohite O.S."/>
            <person name="Joergensen T.S."/>
            <person name="Nielsen J.B."/>
            <person name="Lee S.Y."/>
            <person name="Weber T."/>
        </authorList>
    </citation>
    <scope>NUCLEOTIDE SEQUENCE [LARGE SCALE GENOMIC DNA]</scope>
    <source>
        <strain evidence="3 4">DSM 40191</strain>
    </source>
</reference>
<keyword evidence="3" id="KW-0067">ATP-binding</keyword>
<dbReference type="PANTHER" id="PTHR35526">
    <property type="entry name" value="ANTI-SIGMA-F FACTOR RSBW-RELATED"/>
    <property type="match status" value="1"/>
</dbReference>
<dbReference type="AlphaFoldDB" id="A0A7H1QCF3"/>
<keyword evidence="1" id="KW-0418">Kinase</keyword>
<dbReference type="SUPFAM" id="SSF55874">
    <property type="entry name" value="ATPase domain of HSP90 chaperone/DNA topoisomerase II/histidine kinase"/>
    <property type="match status" value="1"/>
</dbReference>
<dbReference type="KEGG" id="sgf:HEP81_07752"/>